<evidence type="ECO:0000259" key="3">
    <source>
        <dbReference type="Pfam" id="PF00881"/>
    </source>
</evidence>
<sequence length="173" mass="18311">MLAAIRSRRVVRAMTDEPLPRATLEEILDAARWAPTAGNRHLQRFVASDDPGTLRALRMVSPGMLQRPVAVVAICVDRDLAVDYGFARDAHSLSVDVGTAAATVLLAAHALGVGGGPVTSFSRAAAGVVLDVPAGWTPEFLVCLGHPAQGGPGEMRRGTRVTWQDLTVWAPRA</sequence>
<keyword evidence="5" id="KW-1185">Reference proteome</keyword>
<dbReference type="CDD" id="cd02062">
    <property type="entry name" value="Nitro_FMN_reductase"/>
    <property type="match status" value="1"/>
</dbReference>
<dbReference type="SUPFAM" id="SSF55469">
    <property type="entry name" value="FMN-dependent nitroreductase-like"/>
    <property type="match status" value="1"/>
</dbReference>
<gene>
    <name evidence="4" type="ORF">PSU4_00710</name>
</gene>
<protein>
    <recommendedName>
        <fullName evidence="3">Nitroreductase domain-containing protein</fullName>
    </recommendedName>
</protein>
<dbReference type="Gene3D" id="3.40.109.10">
    <property type="entry name" value="NADH Oxidase"/>
    <property type="match status" value="1"/>
</dbReference>
<reference evidence="4 5" key="1">
    <citation type="submission" date="2019-07" db="EMBL/GenBank/DDBJ databases">
        <title>Whole genome shotgun sequence of Pseudonocardia sulfidoxydans NBRC 16205.</title>
        <authorList>
            <person name="Hosoyama A."/>
            <person name="Uohara A."/>
            <person name="Ohji S."/>
            <person name="Ichikawa N."/>
        </authorList>
    </citation>
    <scope>NUCLEOTIDE SEQUENCE [LARGE SCALE GENOMIC DNA]</scope>
    <source>
        <strain evidence="4 5">NBRC 16205</strain>
    </source>
</reference>
<evidence type="ECO:0000256" key="2">
    <source>
        <dbReference type="ARBA" id="ARBA00023002"/>
    </source>
</evidence>
<comment type="similarity">
    <text evidence="1">Belongs to the nitroreductase family.</text>
</comment>
<dbReference type="EMBL" id="BJVJ01000001">
    <property type="protein sequence ID" value="GEL21117.1"/>
    <property type="molecule type" value="Genomic_DNA"/>
</dbReference>
<feature type="domain" description="Nitroreductase" evidence="3">
    <location>
        <begin position="5"/>
        <end position="51"/>
    </location>
</feature>
<accession>A0A511D933</accession>
<proteinExistence type="inferred from homology"/>
<dbReference type="Pfam" id="PF00881">
    <property type="entry name" value="Nitroreductase"/>
    <property type="match status" value="2"/>
</dbReference>
<dbReference type="InterPro" id="IPR029479">
    <property type="entry name" value="Nitroreductase"/>
</dbReference>
<dbReference type="PANTHER" id="PTHR43673">
    <property type="entry name" value="NAD(P)H NITROREDUCTASE YDGI-RELATED"/>
    <property type="match status" value="1"/>
</dbReference>
<dbReference type="GO" id="GO:0016491">
    <property type="term" value="F:oxidoreductase activity"/>
    <property type="evidence" value="ECO:0007669"/>
    <property type="project" value="UniProtKB-KW"/>
</dbReference>
<comment type="caution">
    <text evidence="4">The sequence shown here is derived from an EMBL/GenBank/DDBJ whole genome shotgun (WGS) entry which is preliminary data.</text>
</comment>
<organism evidence="4 5">
    <name type="scientific">Pseudonocardia sulfidoxydans NBRC 16205</name>
    <dbReference type="NCBI Taxonomy" id="1223511"/>
    <lineage>
        <taxon>Bacteria</taxon>
        <taxon>Bacillati</taxon>
        <taxon>Actinomycetota</taxon>
        <taxon>Actinomycetes</taxon>
        <taxon>Pseudonocardiales</taxon>
        <taxon>Pseudonocardiaceae</taxon>
        <taxon>Pseudonocardia</taxon>
    </lineage>
</organism>
<evidence type="ECO:0000313" key="4">
    <source>
        <dbReference type="EMBL" id="GEL21117.1"/>
    </source>
</evidence>
<evidence type="ECO:0000313" key="5">
    <source>
        <dbReference type="Proteomes" id="UP000321685"/>
    </source>
</evidence>
<dbReference type="InterPro" id="IPR000415">
    <property type="entry name" value="Nitroreductase-like"/>
</dbReference>
<feature type="domain" description="Nitroreductase" evidence="3">
    <location>
        <begin position="83"/>
        <end position="146"/>
    </location>
</feature>
<name>A0A511D933_9PSEU</name>
<evidence type="ECO:0000256" key="1">
    <source>
        <dbReference type="ARBA" id="ARBA00007118"/>
    </source>
</evidence>
<dbReference type="AlphaFoldDB" id="A0A511D933"/>
<dbReference type="Proteomes" id="UP000321685">
    <property type="component" value="Unassembled WGS sequence"/>
</dbReference>
<keyword evidence="2" id="KW-0560">Oxidoreductase</keyword>
<dbReference type="PANTHER" id="PTHR43673:SF10">
    <property type="entry name" value="NADH DEHYDROGENASE_NAD(P)H NITROREDUCTASE XCC3605-RELATED"/>
    <property type="match status" value="1"/>
</dbReference>